<keyword evidence="1" id="KW-0728">SH3 domain</keyword>
<dbReference type="OrthoDB" id="5340910at2759"/>
<gene>
    <name evidence="5" type="ORF">BDQ12DRAFT_686781</name>
</gene>
<keyword evidence="3" id="KW-0812">Transmembrane</keyword>
<evidence type="ECO:0000259" key="4">
    <source>
        <dbReference type="Pfam" id="PF07653"/>
    </source>
</evidence>
<evidence type="ECO:0000313" key="5">
    <source>
        <dbReference type="EMBL" id="TFK36358.1"/>
    </source>
</evidence>
<dbReference type="AlphaFoldDB" id="A0A5C3LWU3"/>
<feature type="domain" description="SH3" evidence="4">
    <location>
        <begin position="425"/>
        <end position="471"/>
    </location>
</feature>
<dbReference type="Pfam" id="PF07653">
    <property type="entry name" value="SH3_2"/>
    <property type="match status" value="1"/>
</dbReference>
<feature type="compositionally biased region" description="Polar residues" evidence="2">
    <location>
        <begin position="167"/>
        <end position="180"/>
    </location>
</feature>
<proteinExistence type="predicted"/>
<feature type="compositionally biased region" description="Basic residues" evidence="2">
    <location>
        <begin position="45"/>
        <end position="54"/>
    </location>
</feature>
<reference evidence="5 6" key="1">
    <citation type="journal article" date="2019" name="Nat. Ecol. Evol.">
        <title>Megaphylogeny resolves global patterns of mushroom evolution.</title>
        <authorList>
            <person name="Varga T."/>
            <person name="Krizsan K."/>
            <person name="Foldi C."/>
            <person name="Dima B."/>
            <person name="Sanchez-Garcia M."/>
            <person name="Sanchez-Ramirez S."/>
            <person name="Szollosi G.J."/>
            <person name="Szarkandi J.G."/>
            <person name="Papp V."/>
            <person name="Albert L."/>
            <person name="Andreopoulos W."/>
            <person name="Angelini C."/>
            <person name="Antonin V."/>
            <person name="Barry K.W."/>
            <person name="Bougher N.L."/>
            <person name="Buchanan P."/>
            <person name="Buyck B."/>
            <person name="Bense V."/>
            <person name="Catcheside P."/>
            <person name="Chovatia M."/>
            <person name="Cooper J."/>
            <person name="Damon W."/>
            <person name="Desjardin D."/>
            <person name="Finy P."/>
            <person name="Geml J."/>
            <person name="Haridas S."/>
            <person name="Hughes K."/>
            <person name="Justo A."/>
            <person name="Karasinski D."/>
            <person name="Kautmanova I."/>
            <person name="Kiss B."/>
            <person name="Kocsube S."/>
            <person name="Kotiranta H."/>
            <person name="LaButti K.M."/>
            <person name="Lechner B.E."/>
            <person name="Liimatainen K."/>
            <person name="Lipzen A."/>
            <person name="Lukacs Z."/>
            <person name="Mihaltcheva S."/>
            <person name="Morgado L.N."/>
            <person name="Niskanen T."/>
            <person name="Noordeloos M.E."/>
            <person name="Ohm R.A."/>
            <person name="Ortiz-Santana B."/>
            <person name="Ovrebo C."/>
            <person name="Racz N."/>
            <person name="Riley R."/>
            <person name="Savchenko A."/>
            <person name="Shiryaev A."/>
            <person name="Soop K."/>
            <person name="Spirin V."/>
            <person name="Szebenyi C."/>
            <person name="Tomsovsky M."/>
            <person name="Tulloss R.E."/>
            <person name="Uehling J."/>
            <person name="Grigoriev I.V."/>
            <person name="Vagvolgyi C."/>
            <person name="Papp T."/>
            <person name="Martin F.M."/>
            <person name="Miettinen O."/>
            <person name="Hibbett D.S."/>
            <person name="Nagy L.G."/>
        </authorList>
    </citation>
    <scope>NUCLEOTIDE SEQUENCE [LARGE SCALE GENOMIC DNA]</scope>
    <source>
        <strain evidence="5 6">CBS 166.37</strain>
    </source>
</reference>
<evidence type="ECO:0000256" key="2">
    <source>
        <dbReference type="SAM" id="MobiDB-lite"/>
    </source>
</evidence>
<feature type="region of interest" description="Disordered" evidence="2">
    <location>
        <begin position="167"/>
        <end position="187"/>
    </location>
</feature>
<dbReference type="STRING" id="68775.A0A5C3LWU3"/>
<sequence length="482" mass="52770">MAPVQHDHRSSNFHSISILSLSSLAAQRPRRRWKSLEQHIESRRSRGPYSRRQKAERDDEGSDDDKGRQRTGGGDGFSLPDSVQLPPDLFITTTAIITVTQTSPAVFTSTTTTTNNRPESPSATKIPPASVSKPLAINASVTESSQSTSVSSTSEQTVLFTSSQTIGSTLSGSMLPSPTNGEDGGDSLDINPTRNGLSSGGIAGIVMGCLLLNAFMFSCFIFRKRINRRFREYITPSKSKSVATGPTISSFEPKEYRGSTSYLFRGTSNSFRSPSLNTRNSVPPIPPIPPQYTGNSARLLIVGPNERAFMVSESIRTIQSNKPPSTLTLPDDFSMLSEDIIIGPTQYDEWPRTVSIRTSTSSYDNTRIRNNVEDILELHKGVGHQSLKPLPKVPSSHMSYRSFTVSGIQKAAALFPNYANVRHAFNPKPSRADELRLTVGETVRVLAEYDDGFALCMDSHGGRGMAPLTCLDRQVWTIGNRF</sequence>
<feature type="compositionally biased region" description="Basic and acidic residues" evidence="2">
    <location>
        <begin position="34"/>
        <end position="44"/>
    </location>
</feature>
<keyword evidence="6" id="KW-1185">Reference proteome</keyword>
<feature type="region of interest" description="Disordered" evidence="2">
    <location>
        <begin position="24"/>
        <end position="84"/>
    </location>
</feature>
<feature type="region of interest" description="Disordered" evidence="2">
    <location>
        <begin position="108"/>
        <end position="131"/>
    </location>
</feature>
<keyword evidence="3" id="KW-0472">Membrane</keyword>
<name>A0A5C3LWU3_9AGAR</name>
<evidence type="ECO:0000256" key="1">
    <source>
        <dbReference type="ARBA" id="ARBA00022443"/>
    </source>
</evidence>
<dbReference type="Proteomes" id="UP000308652">
    <property type="component" value="Unassembled WGS sequence"/>
</dbReference>
<dbReference type="InterPro" id="IPR036028">
    <property type="entry name" value="SH3-like_dom_sf"/>
</dbReference>
<evidence type="ECO:0000313" key="6">
    <source>
        <dbReference type="Proteomes" id="UP000308652"/>
    </source>
</evidence>
<dbReference type="InterPro" id="IPR001452">
    <property type="entry name" value="SH3_domain"/>
</dbReference>
<protein>
    <recommendedName>
        <fullName evidence="4">SH3 domain-containing protein</fullName>
    </recommendedName>
</protein>
<evidence type="ECO:0000256" key="3">
    <source>
        <dbReference type="SAM" id="Phobius"/>
    </source>
</evidence>
<feature type="transmembrane region" description="Helical" evidence="3">
    <location>
        <begin position="201"/>
        <end position="222"/>
    </location>
</feature>
<dbReference type="EMBL" id="ML213614">
    <property type="protein sequence ID" value="TFK36358.1"/>
    <property type="molecule type" value="Genomic_DNA"/>
</dbReference>
<accession>A0A5C3LWU3</accession>
<keyword evidence="3" id="KW-1133">Transmembrane helix</keyword>
<organism evidence="5 6">
    <name type="scientific">Crucibulum laeve</name>
    <dbReference type="NCBI Taxonomy" id="68775"/>
    <lineage>
        <taxon>Eukaryota</taxon>
        <taxon>Fungi</taxon>
        <taxon>Dikarya</taxon>
        <taxon>Basidiomycota</taxon>
        <taxon>Agaricomycotina</taxon>
        <taxon>Agaricomycetes</taxon>
        <taxon>Agaricomycetidae</taxon>
        <taxon>Agaricales</taxon>
        <taxon>Agaricineae</taxon>
        <taxon>Nidulariaceae</taxon>
        <taxon>Crucibulum</taxon>
    </lineage>
</organism>
<dbReference type="SUPFAM" id="SSF50044">
    <property type="entry name" value="SH3-domain"/>
    <property type="match status" value="1"/>
</dbReference>